<protein>
    <submittedName>
        <fullName evidence="3">TerB family tellurite resistance protein</fullName>
    </submittedName>
</protein>
<dbReference type="CDD" id="cd07177">
    <property type="entry name" value="terB_like"/>
    <property type="match status" value="1"/>
</dbReference>
<keyword evidence="1" id="KW-0812">Transmembrane</keyword>
<name>A0ABX7PA82_9BACT</name>
<dbReference type="Pfam" id="PF05099">
    <property type="entry name" value="TerB"/>
    <property type="match status" value="1"/>
</dbReference>
<dbReference type="CDD" id="cd06257">
    <property type="entry name" value="DnaJ"/>
    <property type="match status" value="1"/>
</dbReference>
<evidence type="ECO:0000259" key="2">
    <source>
        <dbReference type="PROSITE" id="PS50076"/>
    </source>
</evidence>
<dbReference type="RefSeq" id="WP_206728850.1">
    <property type="nucleotide sequence ID" value="NZ_CP071090.1"/>
</dbReference>
<keyword evidence="1" id="KW-0472">Membrane</keyword>
<evidence type="ECO:0000256" key="1">
    <source>
        <dbReference type="SAM" id="Phobius"/>
    </source>
</evidence>
<dbReference type="SMART" id="SM00271">
    <property type="entry name" value="DnaJ"/>
    <property type="match status" value="1"/>
</dbReference>
<keyword evidence="1" id="KW-1133">Transmembrane helix</keyword>
<dbReference type="InterPro" id="IPR036869">
    <property type="entry name" value="J_dom_sf"/>
</dbReference>
<keyword evidence="4" id="KW-1185">Reference proteome</keyword>
<dbReference type="InterPro" id="IPR029024">
    <property type="entry name" value="TerB-like"/>
</dbReference>
<dbReference type="PROSITE" id="PS50076">
    <property type="entry name" value="DNAJ_2"/>
    <property type="match status" value="1"/>
</dbReference>
<proteinExistence type="predicted"/>
<dbReference type="Proteomes" id="UP000662747">
    <property type="component" value="Chromosome"/>
</dbReference>
<reference evidence="3 4" key="1">
    <citation type="submission" date="2021-02" db="EMBL/GenBank/DDBJ databases">
        <title>De Novo genome assembly of isolated myxobacteria.</title>
        <authorList>
            <person name="Stevens D.C."/>
        </authorList>
    </citation>
    <scope>NUCLEOTIDE SEQUENCE [LARGE SCALE GENOMIC DNA]</scope>
    <source>
        <strain evidence="4">SCPEA02</strain>
    </source>
</reference>
<dbReference type="InterPro" id="IPR007791">
    <property type="entry name" value="DjlA_N"/>
</dbReference>
<dbReference type="SUPFAM" id="SSF46565">
    <property type="entry name" value="Chaperone J-domain"/>
    <property type="match status" value="1"/>
</dbReference>
<evidence type="ECO:0000313" key="4">
    <source>
        <dbReference type="Proteomes" id="UP000662747"/>
    </source>
</evidence>
<dbReference type="Gene3D" id="1.10.3680.10">
    <property type="entry name" value="TerB-like"/>
    <property type="match status" value="1"/>
</dbReference>
<dbReference type="SUPFAM" id="SSF158682">
    <property type="entry name" value="TerB-like"/>
    <property type="match status" value="1"/>
</dbReference>
<dbReference type="InterPro" id="IPR050817">
    <property type="entry name" value="DjlA_DnaK_co-chaperone"/>
</dbReference>
<dbReference type="Gene3D" id="1.10.287.110">
    <property type="entry name" value="DnaJ domain"/>
    <property type="match status" value="1"/>
</dbReference>
<feature type="domain" description="J" evidence="2">
    <location>
        <begin position="217"/>
        <end position="279"/>
    </location>
</feature>
<dbReference type="PANTHER" id="PTHR24074">
    <property type="entry name" value="CO-CHAPERONE PROTEIN DJLA"/>
    <property type="match status" value="1"/>
</dbReference>
<dbReference type="Pfam" id="PF00226">
    <property type="entry name" value="DnaJ"/>
    <property type="match status" value="1"/>
</dbReference>
<organism evidence="3 4">
    <name type="scientific">Pyxidicoccus parkwayensis</name>
    <dbReference type="NCBI Taxonomy" id="2813578"/>
    <lineage>
        <taxon>Bacteria</taxon>
        <taxon>Pseudomonadati</taxon>
        <taxon>Myxococcota</taxon>
        <taxon>Myxococcia</taxon>
        <taxon>Myxococcales</taxon>
        <taxon>Cystobacterineae</taxon>
        <taxon>Myxococcaceae</taxon>
        <taxon>Pyxidicoccus</taxon>
    </lineage>
</organism>
<feature type="transmembrane region" description="Helical" evidence="1">
    <location>
        <begin position="6"/>
        <end position="35"/>
    </location>
</feature>
<dbReference type="EMBL" id="CP071090">
    <property type="protein sequence ID" value="QSQ27328.1"/>
    <property type="molecule type" value="Genomic_DNA"/>
</dbReference>
<dbReference type="PRINTS" id="PR00625">
    <property type="entry name" value="JDOMAIN"/>
</dbReference>
<accession>A0ABX7PA82</accession>
<sequence>MGAGKVLGAIIGLAAGLLIGHPLAIVLLAAVGGFIGHRVDEQHAGFTGNTSDLLSDFVPPARPLTPEEELEREALHLEEPLPREPEAYEDLARDICAVFIEVAHADGDVRREEVREIRRYFETTLGYGHESLQLVRVHLKEFLARPPDLDDAAQACAEQLPSDERRRLLDALFELALVDGALQRSEREALRRAARGLGIPEDDEQAIATLHLGDGDEHYAALGLTPEATDAEVKRAFRQLAAEYHPDKAAHQGRQAAEQASRRFQEVRDAYEEIRRLRGL</sequence>
<gene>
    <name evidence="3" type="ORF">JY651_21530</name>
</gene>
<evidence type="ECO:0000313" key="3">
    <source>
        <dbReference type="EMBL" id="QSQ27328.1"/>
    </source>
</evidence>
<dbReference type="InterPro" id="IPR001623">
    <property type="entry name" value="DnaJ_domain"/>
</dbReference>